<feature type="compositionally biased region" description="Low complexity" evidence="1">
    <location>
        <begin position="120"/>
        <end position="132"/>
    </location>
</feature>
<keyword evidence="4" id="KW-1185">Reference proteome</keyword>
<feature type="region of interest" description="Disordered" evidence="1">
    <location>
        <begin position="118"/>
        <end position="137"/>
    </location>
</feature>
<keyword evidence="2" id="KW-0732">Signal</keyword>
<accession>A0A9N9MXY1</accession>
<feature type="chain" id="PRO_5040363323" evidence="2">
    <location>
        <begin position="20"/>
        <end position="207"/>
    </location>
</feature>
<reference evidence="3" key="1">
    <citation type="submission" date="2022-01" db="EMBL/GenBank/DDBJ databases">
        <authorList>
            <person name="King R."/>
        </authorList>
    </citation>
    <scope>NUCLEOTIDE SEQUENCE</scope>
</reference>
<evidence type="ECO:0000313" key="3">
    <source>
        <dbReference type="EMBL" id="CAG9770946.1"/>
    </source>
</evidence>
<name>A0A9N9MXY1_9CUCU</name>
<proteinExistence type="predicted"/>
<dbReference type="AlphaFoldDB" id="A0A9N9MXY1"/>
<organism evidence="3 4">
    <name type="scientific">Ceutorhynchus assimilis</name>
    <name type="common">cabbage seed weevil</name>
    <dbReference type="NCBI Taxonomy" id="467358"/>
    <lineage>
        <taxon>Eukaryota</taxon>
        <taxon>Metazoa</taxon>
        <taxon>Ecdysozoa</taxon>
        <taxon>Arthropoda</taxon>
        <taxon>Hexapoda</taxon>
        <taxon>Insecta</taxon>
        <taxon>Pterygota</taxon>
        <taxon>Neoptera</taxon>
        <taxon>Endopterygota</taxon>
        <taxon>Coleoptera</taxon>
        <taxon>Polyphaga</taxon>
        <taxon>Cucujiformia</taxon>
        <taxon>Curculionidae</taxon>
        <taxon>Ceutorhynchinae</taxon>
        <taxon>Ceutorhynchus</taxon>
    </lineage>
</organism>
<protein>
    <submittedName>
        <fullName evidence="3">Uncharacterized protein</fullName>
    </submittedName>
</protein>
<feature type="region of interest" description="Disordered" evidence="1">
    <location>
        <begin position="175"/>
        <end position="195"/>
    </location>
</feature>
<dbReference type="OrthoDB" id="6783084at2759"/>
<gene>
    <name evidence="3" type="ORF">CEUTPL_LOCUS11388</name>
</gene>
<feature type="signal peptide" evidence="2">
    <location>
        <begin position="1"/>
        <end position="19"/>
    </location>
</feature>
<evidence type="ECO:0000256" key="2">
    <source>
        <dbReference type="SAM" id="SignalP"/>
    </source>
</evidence>
<evidence type="ECO:0000313" key="4">
    <source>
        <dbReference type="Proteomes" id="UP001152799"/>
    </source>
</evidence>
<evidence type="ECO:0000256" key="1">
    <source>
        <dbReference type="SAM" id="MobiDB-lite"/>
    </source>
</evidence>
<dbReference type="EMBL" id="OU892282">
    <property type="protein sequence ID" value="CAG9770946.1"/>
    <property type="molecule type" value="Genomic_DNA"/>
</dbReference>
<sequence length="207" mass="20949">MICGKLFVFFVIAVGLTLAYAPGEYIPKSFYLIDQFGHESAPIYIRNRRELLNPLIRVRRGNSYTSSSSSASASSGANSGGGAPIYLGDYAPNVEHPSDIIGHVQSLLNNIPGGAGGAGTHSFASSSSSSNAGNGGHPASGGSYGGLGAGHDAGYTGPVLFSRFGEAEGTGVQVSGAAQGNKGAFSSSSSSIDGNGKIKYSVQSGKY</sequence>
<dbReference type="Proteomes" id="UP001152799">
    <property type="component" value="Chromosome 6"/>
</dbReference>